<sequence>MHILEQGSPTPVLKAHQHVMFSGFPVCRNNCITGNAKEILKHTCWWALRTGVGDLCSNEGSERVLREAAWTPLELPPLIVEHLPTWKQCIFWKVVLALPEMNDHDDPTNALSEWLKAKFSWAGVRPEVEHKQKVQTLALYSSLESQGGCPVRVNVCVKKTFLRNVNSSP</sequence>
<protein>
    <recommendedName>
        <fullName evidence="1">Germinal-centre associated nuclear protein MCM3AP domain-containing protein</fullName>
    </recommendedName>
</protein>
<name>A0ABN9M1Q1_9NEOB</name>
<dbReference type="Pfam" id="PF16769">
    <property type="entry name" value="MCM3AP_GANP"/>
    <property type="match status" value="1"/>
</dbReference>
<comment type="caution">
    <text evidence="2">The sequence shown here is derived from an EMBL/GenBank/DDBJ whole genome shotgun (WGS) entry which is preliminary data.</text>
</comment>
<dbReference type="InterPro" id="IPR031907">
    <property type="entry name" value="MCM3AP_GANP"/>
</dbReference>
<dbReference type="Proteomes" id="UP001176940">
    <property type="component" value="Unassembled WGS sequence"/>
</dbReference>
<evidence type="ECO:0000259" key="1">
    <source>
        <dbReference type="Pfam" id="PF16769"/>
    </source>
</evidence>
<accession>A0ABN9M1Q1</accession>
<feature type="domain" description="Germinal-centre associated nuclear protein MCM3AP" evidence="1">
    <location>
        <begin position="63"/>
        <end position="159"/>
    </location>
</feature>
<evidence type="ECO:0000313" key="2">
    <source>
        <dbReference type="EMBL" id="CAJ0955062.1"/>
    </source>
</evidence>
<dbReference type="EMBL" id="CAUEEQ010039607">
    <property type="protein sequence ID" value="CAJ0955062.1"/>
    <property type="molecule type" value="Genomic_DNA"/>
</dbReference>
<keyword evidence="3" id="KW-1185">Reference proteome</keyword>
<reference evidence="2" key="1">
    <citation type="submission" date="2023-07" db="EMBL/GenBank/DDBJ databases">
        <authorList>
            <person name="Stuckert A."/>
        </authorList>
    </citation>
    <scope>NUCLEOTIDE SEQUENCE</scope>
</reference>
<proteinExistence type="predicted"/>
<gene>
    <name evidence="2" type="ORF">RIMI_LOCUS14986268</name>
</gene>
<evidence type="ECO:0000313" key="3">
    <source>
        <dbReference type="Proteomes" id="UP001176940"/>
    </source>
</evidence>
<organism evidence="2 3">
    <name type="scientific">Ranitomeya imitator</name>
    <name type="common">mimic poison frog</name>
    <dbReference type="NCBI Taxonomy" id="111125"/>
    <lineage>
        <taxon>Eukaryota</taxon>
        <taxon>Metazoa</taxon>
        <taxon>Chordata</taxon>
        <taxon>Craniata</taxon>
        <taxon>Vertebrata</taxon>
        <taxon>Euteleostomi</taxon>
        <taxon>Amphibia</taxon>
        <taxon>Batrachia</taxon>
        <taxon>Anura</taxon>
        <taxon>Neobatrachia</taxon>
        <taxon>Hyloidea</taxon>
        <taxon>Dendrobatidae</taxon>
        <taxon>Dendrobatinae</taxon>
        <taxon>Ranitomeya</taxon>
    </lineage>
</organism>